<name>K0RN62_THAOC</name>
<feature type="region of interest" description="Disordered" evidence="1">
    <location>
        <begin position="99"/>
        <end position="130"/>
    </location>
</feature>
<dbReference type="Proteomes" id="UP000266841">
    <property type="component" value="Unassembled WGS sequence"/>
</dbReference>
<reference evidence="2 3" key="1">
    <citation type="journal article" date="2012" name="Genome Biol.">
        <title>Genome and low-iron response of an oceanic diatom adapted to chronic iron limitation.</title>
        <authorList>
            <person name="Lommer M."/>
            <person name="Specht M."/>
            <person name="Roy A.S."/>
            <person name="Kraemer L."/>
            <person name="Andreson R."/>
            <person name="Gutowska M.A."/>
            <person name="Wolf J."/>
            <person name="Bergner S.V."/>
            <person name="Schilhabel M.B."/>
            <person name="Klostermeier U.C."/>
            <person name="Beiko R.G."/>
            <person name="Rosenstiel P."/>
            <person name="Hippler M."/>
            <person name="Laroche J."/>
        </authorList>
    </citation>
    <scope>NUCLEOTIDE SEQUENCE [LARGE SCALE GENOMIC DNA]</scope>
    <source>
        <strain evidence="2 3">CCMP1005</strain>
    </source>
</reference>
<feature type="compositionally biased region" description="Low complexity" evidence="1">
    <location>
        <begin position="53"/>
        <end position="62"/>
    </location>
</feature>
<dbReference type="EMBL" id="AGNL01035635">
    <property type="protein sequence ID" value="EJK54575.1"/>
    <property type="molecule type" value="Genomic_DNA"/>
</dbReference>
<proteinExistence type="predicted"/>
<organism evidence="2 3">
    <name type="scientific">Thalassiosira oceanica</name>
    <name type="common">Marine diatom</name>
    <dbReference type="NCBI Taxonomy" id="159749"/>
    <lineage>
        <taxon>Eukaryota</taxon>
        <taxon>Sar</taxon>
        <taxon>Stramenopiles</taxon>
        <taxon>Ochrophyta</taxon>
        <taxon>Bacillariophyta</taxon>
        <taxon>Coscinodiscophyceae</taxon>
        <taxon>Thalassiosirophycidae</taxon>
        <taxon>Thalassiosirales</taxon>
        <taxon>Thalassiosiraceae</taxon>
        <taxon>Thalassiosira</taxon>
    </lineage>
</organism>
<evidence type="ECO:0000313" key="3">
    <source>
        <dbReference type="Proteomes" id="UP000266841"/>
    </source>
</evidence>
<dbReference type="AlphaFoldDB" id="K0RN62"/>
<gene>
    <name evidence="2" type="ORF">THAOC_25782</name>
</gene>
<feature type="non-terminal residue" evidence="2">
    <location>
        <position position="1"/>
    </location>
</feature>
<accession>K0RN62</accession>
<feature type="compositionally biased region" description="Basic and acidic residues" evidence="1">
    <location>
        <begin position="116"/>
        <end position="130"/>
    </location>
</feature>
<protein>
    <submittedName>
        <fullName evidence="2">Uncharacterized protein</fullName>
    </submittedName>
</protein>
<feature type="region of interest" description="Disordered" evidence="1">
    <location>
        <begin position="1"/>
        <end position="73"/>
    </location>
</feature>
<comment type="caution">
    <text evidence="2">The sequence shown here is derived from an EMBL/GenBank/DDBJ whole genome shotgun (WGS) entry which is preliminary data.</text>
</comment>
<evidence type="ECO:0000256" key="1">
    <source>
        <dbReference type="SAM" id="MobiDB-lite"/>
    </source>
</evidence>
<keyword evidence="3" id="KW-1185">Reference proteome</keyword>
<evidence type="ECO:0000313" key="2">
    <source>
        <dbReference type="EMBL" id="EJK54575.1"/>
    </source>
</evidence>
<sequence>RAGGVNARASQPEGRAPAAGGTDGPGERVELPTWRAQGEGVSLKDERPPRGVPVPEVRAGRPTAVGSETVETHSPQLVHGLADLRSLPWWGNGMPCLPRGRRTTDGSPVLPVVRGGGDRGHRGRERGKEA</sequence>